<name>A0AAW0IWN7_QUESU</name>
<sequence length="211" mass="25519">MCRAAAFLVSRLSTSVSLWVRKELTHRRQRQRQRWRQRAEGKGPRFCRKKNLALTHRRRRWRQRRRQGAEVEAETLTSFPCRRTCYFSFFLKTVKNILRHMEEEITSASRLVELNEHNSDNKMKDTVDLKNNELNEDNVENEKDETRKVPNKYILKRWYKNIKRSHTKVRINYDNRLVKLETQRFAKMYKVFNEVADLAVDSEDKCEKVVA</sequence>
<evidence type="ECO:0000313" key="2">
    <source>
        <dbReference type="Proteomes" id="UP000237347"/>
    </source>
</evidence>
<protein>
    <recommendedName>
        <fullName evidence="3">Protein FAR1-RELATED SEQUENCE</fullName>
    </recommendedName>
</protein>
<proteinExistence type="predicted"/>
<accession>A0AAW0IWN7</accession>
<evidence type="ECO:0000313" key="1">
    <source>
        <dbReference type="EMBL" id="KAK7818960.1"/>
    </source>
</evidence>
<keyword evidence="2" id="KW-1185">Reference proteome</keyword>
<reference evidence="1 2" key="1">
    <citation type="journal article" date="2018" name="Sci. Data">
        <title>The draft genome sequence of cork oak.</title>
        <authorList>
            <person name="Ramos A.M."/>
            <person name="Usie A."/>
            <person name="Barbosa P."/>
            <person name="Barros P.M."/>
            <person name="Capote T."/>
            <person name="Chaves I."/>
            <person name="Simoes F."/>
            <person name="Abreu I."/>
            <person name="Carrasquinho I."/>
            <person name="Faro C."/>
            <person name="Guimaraes J.B."/>
            <person name="Mendonca D."/>
            <person name="Nobrega F."/>
            <person name="Rodrigues L."/>
            <person name="Saibo N.J.M."/>
            <person name="Varela M.C."/>
            <person name="Egas C."/>
            <person name="Matos J."/>
            <person name="Miguel C.M."/>
            <person name="Oliveira M.M."/>
            <person name="Ricardo C.P."/>
            <person name="Goncalves S."/>
        </authorList>
    </citation>
    <scope>NUCLEOTIDE SEQUENCE [LARGE SCALE GENOMIC DNA]</scope>
    <source>
        <strain evidence="2">cv. HL8</strain>
    </source>
</reference>
<dbReference type="Proteomes" id="UP000237347">
    <property type="component" value="Unassembled WGS sequence"/>
</dbReference>
<organism evidence="1 2">
    <name type="scientific">Quercus suber</name>
    <name type="common">Cork oak</name>
    <dbReference type="NCBI Taxonomy" id="58331"/>
    <lineage>
        <taxon>Eukaryota</taxon>
        <taxon>Viridiplantae</taxon>
        <taxon>Streptophyta</taxon>
        <taxon>Embryophyta</taxon>
        <taxon>Tracheophyta</taxon>
        <taxon>Spermatophyta</taxon>
        <taxon>Magnoliopsida</taxon>
        <taxon>eudicotyledons</taxon>
        <taxon>Gunneridae</taxon>
        <taxon>Pentapetalae</taxon>
        <taxon>rosids</taxon>
        <taxon>fabids</taxon>
        <taxon>Fagales</taxon>
        <taxon>Fagaceae</taxon>
        <taxon>Quercus</taxon>
    </lineage>
</organism>
<gene>
    <name evidence="1" type="ORF">CFP56_040843</name>
</gene>
<dbReference type="AlphaFoldDB" id="A0AAW0IWN7"/>
<comment type="caution">
    <text evidence="1">The sequence shown here is derived from an EMBL/GenBank/DDBJ whole genome shotgun (WGS) entry which is preliminary data.</text>
</comment>
<evidence type="ECO:0008006" key="3">
    <source>
        <dbReference type="Google" id="ProtNLM"/>
    </source>
</evidence>
<dbReference type="EMBL" id="PKMF04000804">
    <property type="protein sequence ID" value="KAK7818960.1"/>
    <property type="molecule type" value="Genomic_DNA"/>
</dbReference>